<evidence type="ECO:0000256" key="1">
    <source>
        <dbReference type="ARBA" id="ARBA00007818"/>
    </source>
</evidence>
<proteinExistence type="inferred from homology"/>
<keyword evidence="2" id="KW-0479">Metal-binding</keyword>
<organism evidence="4 5">
    <name type="scientific">Corchorus capsularis</name>
    <name type="common">Jute</name>
    <dbReference type="NCBI Taxonomy" id="210143"/>
    <lineage>
        <taxon>Eukaryota</taxon>
        <taxon>Viridiplantae</taxon>
        <taxon>Streptophyta</taxon>
        <taxon>Embryophyta</taxon>
        <taxon>Tracheophyta</taxon>
        <taxon>Spermatophyta</taxon>
        <taxon>Magnoliopsida</taxon>
        <taxon>eudicotyledons</taxon>
        <taxon>Gunneridae</taxon>
        <taxon>Pentapetalae</taxon>
        <taxon>rosids</taxon>
        <taxon>malvids</taxon>
        <taxon>Malvales</taxon>
        <taxon>Malvaceae</taxon>
        <taxon>Grewioideae</taxon>
        <taxon>Apeibeae</taxon>
        <taxon>Corchorus</taxon>
    </lineage>
</organism>
<dbReference type="Pfam" id="PF05907">
    <property type="entry name" value="CXXC_Zn-b_euk"/>
    <property type="match status" value="1"/>
</dbReference>
<protein>
    <submittedName>
        <fullName evidence="4">Uncharacterized protein</fullName>
    </submittedName>
</protein>
<evidence type="ECO:0000313" key="5">
    <source>
        <dbReference type="Proteomes" id="UP000188268"/>
    </source>
</evidence>
<gene>
    <name evidence="4" type="ORF">CCACVL1_23046</name>
</gene>
<evidence type="ECO:0000256" key="2">
    <source>
        <dbReference type="ARBA" id="ARBA00022723"/>
    </source>
</evidence>
<comment type="caution">
    <text evidence="4">The sequence shown here is derived from an EMBL/GenBank/DDBJ whole genome shotgun (WGS) entry which is preliminary data.</text>
</comment>
<keyword evidence="5" id="KW-1185">Reference proteome</keyword>
<evidence type="ECO:0000313" key="4">
    <source>
        <dbReference type="EMBL" id="OMO62068.1"/>
    </source>
</evidence>
<evidence type="ECO:0000256" key="3">
    <source>
        <dbReference type="ARBA" id="ARBA00022833"/>
    </source>
</evidence>
<dbReference type="SUPFAM" id="SSF141678">
    <property type="entry name" value="MAL13P1.257-like"/>
    <property type="match status" value="1"/>
</dbReference>
<dbReference type="GO" id="GO:0008270">
    <property type="term" value="F:zinc ion binding"/>
    <property type="evidence" value="ECO:0007669"/>
    <property type="project" value="TreeGrafter"/>
</dbReference>
<dbReference type="EMBL" id="AWWV01013345">
    <property type="protein sequence ID" value="OMO62068.1"/>
    <property type="molecule type" value="Genomic_DNA"/>
</dbReference>
<dbReference type="Proteomes" id="UP000188268">
    <property type="component" value="Unassembled WGS sequence"/>
</dbReference>
<sequence length="145" mass="16283">MRIFPKISKPLQVNLEIDDESTHVDYKCKLCGNEGGLTLNPSEATPLTLEDSMAGRFTFVVEFECLGCKSTEFVYGSGWKAFSMPHDTLFENIDFTGQSNFEGVDLDENGGSRATVMISTSVIFFRLQIRSIERTRSHESPLKFP</sequence>
<dbReference type="STRING" id="210143.A0A1R3GVB4"/>
<accession>A0A1R3GVB4</accession>
<dbReference type="InterPro" id="IPR008584">
    <property type="entry name" value="CXXC_Zn-binding_euk"/>
</dbReference>
<dbReference type="PANTHER" id="PTHR12857">
    <property type="entry name" value="CXXC MOTIF CONTAINING ZINC BINDING PROTEIN"/>
    <property type="match status" value="1"/>
</dbReference>
<dbReference type="OrthoDB" id="10248838at2759"/>
<dbReference type="PANTHER" id="PTHR12857:SF0">
    <property type="entry name" value="CXXC MOTIF CONTAINING ZINC BINDING PROTEIN"/>
    <property type="match status" value="1"/>
</dbReference>
<dbReference type="Gramene" id="OMO62068">
    <property type="protein sequence ID" value="OMO62068"/>
    <property type="gene ID" value="CCACVL1_23046"/>
</dbReference>
<dbReference type="AlphaFoldDB" id="A0A1R3GVB4"/>
<reference evidence="4 5" key="1">
    <citation type="submission" date="2013-09" db="EMBL/GenBank/DDBJ databases">
        <title>Corchorus capsularis genome sequencing.</title>
        <authorList>
            <person name="Alam M."/>
            <person name="Haque M.S."/>
            <person name="Islam M.S."/>
            <person name="Emdad E.M."/>
            <person name="Islam M.M."/>
            <person name="Ahmed B."/>
            <person name="Halim A."/>
            <person name="Hossen Q.M.M."/>
            <person name="Hossain M.Z."/>
            <person name="Ahmed R."/>
            <person name="Khan M.M."/>
            <person name="Islam R."/>
            <person name="Rashid M.M."/>
            <person name="Khan S.A."/>
            <person name="Rahman M.S."/>
            <person name="Alam M."/>
        </authorList>
    </citation>
    <scope>NUCLEOTIDE SEQUENCE [LARGE SCALE GENOMIC DNA]</scope>
    <source>
        <strain evidence="5">cv. CVL-1</strain>
        <tissue evidence="4">Whole seedling</tissue>
    </source>
</reference>
<comment type="similarity">
    <text evidence="1">Belongs to the UPF0587 family.</text>
</comment>
<keyword evidence="3" id="KW-0862">Zinc</keyword>
<name>A0A1R3GVB4_COCAP</name>